<dbReference type="EMBL" id="LACI01001700">
    <property type="protein sequence ID" value="KJU83870.1"/>
    <property type="molecule type" value="Genomic_DNA"/>
</dbReference>
<organism evidence="1 2">
    <name type="scientific">Candidatus Magnetobacterium bavaricum</name>
    <dbReference type="NCBI Taxonomy" id="29290"/>
    <lineage>
        <taxon>Bacteria</taxon>
        <taxon>Pseudomonadati</taxon>
        <taxon>Nitrospirota</taxon>
        <taxon>Thermodesulfovibrionia</taxon>
        <taxon>Thermodesulfovibrionales</taxon>
        <taxon>Candidatus Magnetobacteriaceae</taxon>
        <taxon>Candidatus Magnetobacterium</taxon>
    </lineage>
</organism>
<dbReference type="InterPro" id="IPR015943">
    <property type="entry name" value="WD40/YVTN_repeat-like_dom_sf"/>
</dbReference>
<accession>A0A0F3GPL4</accession>
<comment type="caution">
    <text evidence="1">The sequence shown here is derived from an EMBL/GenBank/DDBJ whole genome shotgun (WGS) entry which is preliminary data.</text>
</comment>
<protein>
    <submittedName>
        <fullName evidence="1">Membrane protein</fullName>
    </submittedName>
</protein>
<gene>
    <name evidence="1" type="ORF">MBAV_003935</name>
</gene>
<sequence length="429" mass="43187">MQYYRGDKSWQTLNSAAVGAEPAIPTPSPSPATNYYFRGDKTWAAKSEFAPAYGTLTNGDLCTTNGTTVSCTTATSTLEPALPTPAPTPGDMYLRGDRTWATLDKTAVGLGSVTNDAQTKASIVPNTAPAAGQILVGNAGGTAYEPVTISGDGTLSSAGVITLTLSSHTQYIAQYMARIGTATYVEALIYLGGGVALAGVSDTTGKISRSTDSGATWGTATSFVGTTDILSFASLGGGVVLAGDAGAGKVYKSTNSGVSWDDGTALTGATQVRTFAYLGGTTVLAGGNNGKVYKSTNSGDTWDGGTALTGTPAVYALAYLGGTTVLAGGGNGKVYKSTNSGDTWDDGTALTGAGDVMTIVSLGSGVALAGTASIGSVYKTTDYGGSFSLVQRLGLEVHIPVLASLGNGVVLAGTATTGQIYRFSEVKLW</sequence>
<dbReference type="Gene3D" id="2.130.10.10">
    <property type="entry name" value="YVTN repeat-like/Quinoprotein amine dehydrogenase"/>
    <property type="match status" value="1"/>
</dbReference>
<evidence type="ECO:0000313" key="2">
    <source>
        <dbReference type="Proteomes" id="UP000033423"/>
    </source>
</evidence>
<dbReference type="SUPFAM" id="SSF110296">
    <property type="entry name" value="Oligoxyloglucan reducing end-specific cellobiohydrolase"/>
    <property type="match status" value="2"/>
</dbReference>
<name>A0A0F3GPL4_9BACT</name>
<dbReference type="Proteomes" id="UP000033423">
    <property type="component" value="Unassembled WGS sequence"/>
</dbReference>
<proteinExistence type="predicted"/>
<dbReference type="PATRIC" id="fig|29290.4.peg.5209"/>
<evidence type="ECO:0000313" key="1">
    <source>
        <dbReference type="EMBL" id="KJU83870.1"/>
    </source>
</evidence>
<reference evidence="1 2" key="1">
    <citation type="submission" date="2015-02" db="EMBL/GenBank/DDBJ databases">
        <title>Single-cell genomics of uncultivated deep-branching MTB reveals a conserved set of magnetosome genes.</title>
        <authorList>
            <person name="Kolinko S."/>
            <person name="Richter M."/>
            <person name="Glockner F.O."/>
            <person name="Brachmann A."/>
            <person name="Schuler D."/>
        </authorList>
    </citation>
    <scope>NUCLEOTIDE SEQUENCE [LARGE SCALE GENOMIC DNA]</scope>
    <source>
        <strain evidence="1">TM-1</strain>
    </source>
</reference>
<keyword evidence="2" id="KW-1185">Reference proteome</keyword>
<dbReference type="AlphaFoldDB" id="A0A0F3GPL4"/>